<gene>
    <name evidence="2" type="ORF">C1H46_002556</name>
</gene>
<comment type="caution">
    <text evidence="2">The sequence shown here is derived from an EMBL/GenBank/DDBJ whole genome shotgun (WGS) entry which is preliminary data.</text>
</comment>
<name>A0A540NLL1_MALBA</name>
<feature type="region of interest" description="Disordered" evidence="1">
    <location>
        <begin position="30"/>
        <end position="58"/>
    </location>
</feature>
<reference evidence="2 3" key="1">
    <citation type="journal article" date="2019" name="G3 (Bethesda)">
        <title>Sequencing of a Wild Apple (Malus baccata) Genome Unravels the Differences Between Cultivated and Wild Apple Species Regarding Disease Resistance and Cold Tolerance.</title>
        <authorList>
            <person name="Chen X."/>
        </authorList>
    </citation>
    <scope>NUCLEOTIDE SEQUENCE [LARGE SCALE GENOMIC DNA]</scope>
    <source>
        <strain evidence="3">cv. Shandingzi</strain>
        <tissue evidence="2">Leaves</tissue>
    </source>
</reference>
<dbReference type="AlphaFoldDB" id="A0A540NLL1"/>
<proteinExistence type="predicted"/>
<accession>A0A540NLL1</accession>
<keyword evidence="3" id="KW-1185">Reference proteome</keyword>
<dbReference type="EMBL" id="VIEB01000025">
    <property type="protein sequence ID" value="TQE11922.1"/>
    <property type="molecule type" value="Genomic_DNA"/>
</dbReference>
<feature type="compositionally biased region" description="Basic residues" evidence="1">
    <location>
        <begin position="30"/>
        <end position="44"/>
    </location>
</feature>
<protein>
    <submittedName>
        <fullName evidence="2">Uncharacterized protein</fullName>
    </submittedName>
</protein>
<evidence type="ECO:0000256" key="1">
    <source>
        <dbReference type="SAM" id="MobiDB-lite"/>
    </source>
</evidence>
<sequence length="108" mass="12193">MNSGEPQLHQTTTSFLELPLSLLCKHRAHQRPHFPAKHHHKTTTTHRSAQDTQGRPFTVQSVRVLASGRSNGPFRKQGHCLVLNQPSKDSLSFPSPFLAVARREYAFI</sequence>
<evidence type="ECO:0000313" key="2">
    <source>
        <dbReference type="EMBL" id="TQE11922.1"/>
    </source>
</evidence>
<organism evidence="2 3">
    <name type="scientific">Malus baccata</name>
    <name type="common">Siberian crab apple</name>
    <name type="synonym">Pyrus baccata</name>
    <dbReference type="NCBI Taxonomy" id="106549"/>
    <lineage>
        <taxon>Eukaryota</taxon>
        <taxon>Viridiplantae</taxon>
        <taxon>Streptophyta</taxon>
        <taxon>Embryophyta</taxon>
        <taxon>Tracheophyta</taxon>
        <taxon>Spermatophyta</taxon>
        <taxon>Magnoliopsida</taxon>
        <taxon>eudicotyledons</taxon>
        <taxon>Gunneridae</taxon>
        <taxon>Pentapetalae</taxon>
        <taxon>rosids</taxon>
        <taxon>fabids</taxon>
        <taxon>Rosales</taxon>
        <taxon>Rosaceae</taxon>
        <taxon>Amygdaloideae</taxon>
        <taxon>Maleae</taxon>
        <taxon>Malus</taxon>
    </lineage>
</organism>
<evidence type="ECO:0000313" key="3">
    <source>
        <dbReference type="Proteomes" id="UP000315295"/>
    </source>
</evidence>
<dbReference type="Proteomes" id="UP000315295">
    <property type="component" value="Unassembled WGS sequence"/>
</dbReference>